<dbReference type="InterPro" id="IPR056209">
    <property type="entry name" value="SU10_adaptor"/>
</dbReference>
<organism evidence="1 2">
    <name type="scientific">Paenibacillus alvei</name>
    <name type="common">Bacillus alvei</name>
    <dbReference type="NCBI Taxonomy" id="44250"/>
    <lineage>
        <taxon>Bacteria</taxon>
        <taxon>Bacillati</taxon>
        <taxon>Bacillota</taxon>
        <taxon>Bacilli</taxon>
        <taxon>Bacillales</taxon>
        <taxon>Paenibacillaceae</taxon>
        <taxon>Paenibacillus</taxon>
    </lineage>
</organism>
<name>A0ABT4EA17_PAEAL</name>
<dbReference type="Pfam" id="PF24175">
    <property type="entry name" value="SU10_adaptor"/>
    <property type="match status" value="1"/>
</dbReference>
<dbReference type="RefSeq" id="WP_268632335.1">
    <property type="nucleotide sequence ID" value="NZ_JAMDLY010000012.1"/>
</dbReference>
<keyword evidence="2" id="KW-1185">Reference proteome</keyword>
<evidence type="ECO:0000313" key="1">
    <source>
        <dbReference type="EMBL" id="MCY9530579.1"/>
    </source>
</evidence>
<dbReference type="EMBL" id="JAMDLY010000012">
    <property type="protein sequence ID" value="MCY9530579.1"/>
    <property type="molecule type" value="Genomic_DNA"/>
</dbReference>
<dbReference type="Proteomes" id="UP001527090">
    <property type="component" value="Unassembled WGS sequence"/>
</dbReference>
<protein>
    <submittedName>
        <fullName evidence="1">Uncharacterized protein</fullName>
    </submittedName>
</protein>
<accession>A0ABT4EA17</accession>
<gene>
    <name evidence="1" type="ORF">M5X04_14750</name>
</gene>
<proteinExistence type="predicted"/>
<sequence length="186" mass="20861">MNLQEIISEADVLVPNEVPNADKVVWLNAINQDFFNVVKIPKMAWFDSVAGQNVYVLPSDVRMKNTDMCMVGMIQYRSIQNENVSPLQNSYLIDDETHSLVLTPAPYQSDMQGLVRYRRIATTTFTASNLNAAPEAPEEYHWTFIPALASYLANTQDDGVKAGNYESQYKAAWNVAAQNYQSGDAI</sequence>
<comment type="caution">
    <text evidence="1">The sequence shown here is derived from an EMBL/GenBank/DDBJ whole genome shotgun (WGS) entry which is preliminary data.</text>
</comment>
<reference evidence="1 2" key="1">
    <citation type="submission" date="2022-05" db="EMBL/GenBank/DDBJ databases">
        <title>Genome Sequencing of Bee-Associated Microbes.</title>
        <authorList>
            <person name="Dunlap C."/>
        </authorList>
    </citation>
    <scope>NUCLEOTIDE SEQUENCE [LARGE SCALE GENOMIC DNA]</scope>
    <source>
        <strain evidence="1 2">NRRL NRS-750</strain>
    </source>
</reference>
<evidence type="ECO:0000313" key="2">
    <source>
        <dbReference type="Proteomes" id="UP001527090"/>
    </source>
</evidence>